<dbReference type="SUPFAM" id="SSF51430">
    <property type="entry name" value="NAD(P)-linked oxidoreductase"/>
    <property type="match status" value="1"/>
</dbReference>
<dbReference type="PANTHER" id="PTHR43364:SF4">
    <property type="entry name" value="NAD(P)-LINKED OXIDOREDUCTASE SUPERFAMILY PROTEIN"/>
    <property type="match status" value="1"/>
</dbReference>
<keyword evidence="5" id="KW-1185">Reference proteome</keyword>
<dbReference type="InterPro" id="IPR036812">
    <property type="entry name" value="NAD(P)_OxRdtase_dom_sf"/>
</dbReference>
<protein>
    <submittedName>
        <fullName evidence="4">General stress protein 69</fullName>
        <ecNumber evidence="4">1.1.1.-</ecNumber>
    </submittedName>
</protein>
<dbReference type="OrthoDB" id="5523216at2"/>
<dbReference type="PANTHER" id="PTHR43364">
    <property type="entry name" value="NADH-SPECIFIC METHYLGLYOXAL REDUCTASE-RELATED"/>
    <property type="match status" value="1"/>
</dbReference>
<evidence type="ECO:0000256" key="1">
    <source>
        <dbReference type="ARBA" id="ARBA00023002"/>
    </source>
</evidence>
<dbReference type="Proteomes" id="UP000237968">
    <property type="component" value="Unassembled WGS sequence"/>
</dbReference>
<dbReference type="EMBL" id="PVNK01000277">
    <property type="protein sequence ID" value="PRP90610.1"/>
    <property type="molecule type" value="Genomic_DNA"/>
</dbReference>
<feature type="compositionally biased region" description="Polar residues" evidence="2">
    <location>
        <begin position="234"/>
        <end position="248"/>
    </location>
</feature>
<evidence type="ECO:0000313" key="4">
    <source>
        <dbReference type="EMBL" id="PRP90610.1"/>
    </source>
</evidence>
<dbReference type="CDD" id="cd19080">
    <property type="entry name" value="AKR_AKR9A_9B"/>
    <property type="match status" value="1"/>
</dbReference>
<name>A0A2S9XCT0_9BACT</name>
<evidence type="ECO:0000259" key="3">
    <source>
        <dbReference type="Pfam" id="PF00248"/>
    </source>
</evidence>
<accession>A0A2S9XCT0</accession>
<dbReference type="AlphaFoldDB" id="A0A2S9XCT0"/>
<feature type="domain" description="NADP-dependent oxidoreductase" evidence="3">
    <location>
        <begin position="20"/>
        <end position="323"/>
    </location>
</feature>
<keyword evidence="1 4" id="KW-0560">Oxidoreductase</keyword>
<dbReference type="InterPro" id="IPR050523">
    <property type="entry name" value="AKR_Detox_Biosynth"/>
</dbReference>
<proteinExistence type="predicted"/>
<dbReference type="GO" id="GO:0016491">
    <property type="term" value="F:oxidoreductase activity"/>
    <property type="evidence" value="ECO:0007669"/>
    <property type="project" value="UniProtKB-KW"/>
</dbReference>
<gene>
    <name evidence="4" type="primary">yhdN_2</name>
    <name evidence="4" type="ORF">ENSA5_63380</name>
</gene>
<feature type="region of interest" description="Disordered" evidence="2">
    <location>
        <begin position="228"/>
        <end position="248"/>
    </location>
</feature>
<dbReference type="Pfam" id="PF00248">
    <property type="entry name" value="Aldo_ket_red"/>
    <property type="match status" value="1"/>
</dbReference>
<dbReference type="Gene3D" id="3.20.20.100">
    <property type="entry name" value="NADP-dependent oxidoreductase domain"/>
    <property type="match status" value="1"/>
</dbReference>
<evidence type="ECO:0000256" key="2">
    <source>
        <dbReference type="SAM" id="MobiDB-lite"/>
    </source>
</evidence>
<dbReference type="RefSeq" id="WP_106395510.1">
    <property type="nucleotide sequence ID" value="NZ_PVNK01000277.1"/>
</dbReference>
<sequence length="357" mass="39289">MAIPQLRYRLLGRSGLRVSEICLGTMSFGEQWGFGADEAASHEILDAYAEAGGNFLDTANKYHGGETEEIVGRWLRAASGRRDRTVLATKYTLSMDHSDPNASGNQRKNLHRAVDESLRRLQTDYIDLMWVHAWDDYTPYEETMRALDDLVRAGKILYIGVSDTPAWVVSASNTLAQLRGWTSFVGLQIEYSLLQRTPERDLLPMAEHFGLSVVAWAPLGGGVLTGKYTRDPKSASTDSLRRQGNVSRGRTSDRALAIARTVDAVADELGVSSAQVAAAWVSAQGYRYIPIVGARKLEQIEDSLGAATVELGAEQLARLAEASKVRLGFPHDFLRADAVRDLVRGEVRTQIDEPPRG</sequence>
<evidence type="ECO:0000313" key="5">
    <source>
        <dbReference type="Proteomes" id="UP000237968"/>
    </source>
</evidence>
<dbReference type="GO" id="GO:0005829">
    <property type="term" value="C:cytosol"/>
    <property type="evidence" value="ECO:0007669"/>
    <property type="project" value="UniProtKB-ARBA"/>
</dbReference>
<organism evidence="4 5">
    <name type="scientific">Enhygromyxa salina</name>
    <dbReference type="NCBI Taxonomy" id="215803"/>
    <lineage>
        <taxon>Bacteria</taxon>
        <taxon>Pseudomonadati</taxon>
        <taxon>Myxococcota</taxon>
        <taxon>Polyangia</taxon>
        <taxon>Nannocystales</taxon>
        <taxon>Nannocystaceae</taxon>
        <taxon>Enhygromyxa</taxon>
    </lineage>
</organism>
<dbReference type="InterPro" id="IPR023210">
    <property type="entry name" value="NADP_OxRdtase_dom"/>
</dbReference>
<comment type="caution">
    <text evidence="4">The sequence shown here is derived from an EMBL/GenBank/DDBJ whole genome shotgun (WGS) entry which is preliminary data.</text>
</comment>
<reference evidence="4 5" key="1">
    <citation type="submission" date="2018-03" db="EMBL/GenBank/DDBJ databases">
        <title>Draft Genome Sequences of the Obligatory Marine Myxobacteria Enhygromyxa salina SWB005.</title>
        <authorList>
            <person name="Poehlein A."/>
            <person name="Moghaddam J.A."/>
            <person name="Harms H."/>
            <person name="Alanjari M."/>
            <person name="Koenig G.M."/>
            <person name="Daniel R."/>
            <person name="Schaeberle T.F."/>
        </authorList>
    </citation>
    <scope>NUCLEOTIDE SEQUENCE [LARGE SCALE GENOMIC DNA]</scope>
    <source>
        <strain evidence="4 5">SWB005</strain>
    </source>
</reference>
<dbReference type="EC" id="1.1.1.-" evidence="4"/>
<dbReference type="FunFam" id="3.20.20.100:FF:000004">
    <property type="entry name" value="Oxidoreductase, aldo/keto reductase"/>
    <property type="match status" value="1"/>
</dbReference>